<dbReference type="Proteomes" id="UP001152320">
    <property type="component" value="Chromosome 8"/>
</dbReference>
<dbReference type="EMBL" id="JAIZAY010000008">
    <property type="protein sequence ID" value="KAJ8037651.1"/>
    <property type="molecule type" value="Genomic_DNA"/>
</dbReference>
<reference evidence="1" key="1">
    <citation type="submission" date="2021-10" db="EMBL/GenBank/DDBJ databases">
        <title>Tropical sea cucumber genome reveals ecological adaptation and Cuvierian tubules defense mechanism.</title>
        <authorList>
            <person name="Chen T."/>
        </authorList>
    </citation>
    <scope>NUCLEOTIDE SEQUENCE</scope>
    <source>
        <strain evidence="1">Nanhai2018</strain>
        <tissue evidence="1">Muscle</tissue>
    </source>
</reference>
<sequence>MRRCYRADQGKLSQSKSDVTTGPWTGLHILCVWKKGFSVIMVLWESTLCKGITFTVFTVICMCIEGGKSENVSTNFFQVESFFRPKALMFLQTYIRYVDNFW</sequence>
<organism evidence="1 2">
    <name type="scientific">Holothuria leucospilota</name>
    <name type="common">Black long sea cucumber</name>
    <name type="synonym">Mertensiothuria leucospilota</name>
    <dbReference type="NCBI Taxonomy" id="206669"/>
    <lineage>
        <taxon>Eukaryota</taxon>
        <taxon>Metazoa</taxon>
        <taxon>Echinodermata</taxon>
        <taxon>Eleutherozoa</taxon>
        <taxon>Echinozoa</taxon>
        <taxon>Holothuroidea</taxon>
        <taxon>Aspidochirotacea</taxon>
        <taxon>Aspidochirotida</taxon>
        <taxon>Holothuriidae</taxon>
        <taxon>Holothuria</taxon>
    </lineage>
</organism>
<name>A0A9Q1H9Y0_HOLLE</name>
<protein>
    <submittedName>
        <fullName evidence="1">Uncharacterized protein</fullName>
    </submittedName>
</protein>
<dbReference type="AlphaFoldDB" id="A0A9Q1H9Y0"/>
<proteinExistence type="predicted"/>
<accession>A0A9Q1H9Y0</accession>
<keyword evidence="2" id="KW-1185">Reference proteome</keyword>
<evidence type="ECO:0000313" key="2">
    <source>
        <dbReference type="Proteomes" id="UP001152320"/>
    </source>
</evidence>
<gene>
    <name evidence="1" type="ORF">HOLleu_18531</name>
</gene>
<comment type="caution">
    <text evidence="1">The sequence shown here is derived from an EMBL/GenBank/DDBJ whole genome shotgun (WGS) entry which is preliminary data.</text>
</comment>
<evidence type="ECO:0000313" key="1">
    <source>
        <dbReference type="EMBL" id="KAJ8037651.1"/>
    </source>
</evidence>